<protein>
    <submittedName>
        <fullName evidence="3">DNA-entry nuclease</fullName>
    </submittedName>
</protein>
<dbReference type="RefSeq" id="WP_067481585.1">
    <property type="nucleotide sequence ID" value="NZ_JARQAN010000002.1"/>
</dbReference>
<evidence type="ECO:0000313" key="4">
    <source>
        <dbReference type="Proteomes" id="UP000078516"/>
    </source>
</evidence>
<sequence length="241" mass="27232">MSKKTTKTIMGVVIAILAGAFGISTTQNDSDIFQQITAIFDSAPQAAKLADVPEYDGKHQEIEINNNQPDFSQSDLSLANGVWEKYSEVDRLNRVGSANAMLGKELFPTEKREPLYVNPTGWKQKKLTDGQWLYNRSHLIGFQLTGQNNNIKNLMTGTRSLNTPYMLAHENDIAAYIKETNHHVRYRVTPYFEESELVARGVQLEAQSIEDSKLKFNVFIYNVQDGYTINYQTGQAVKSKK</sequence>
<dbReference type="EMBL" id="LWMN01000003">
    <property type="protein sequence ID" value="OAQ56683.1"/>
    <property type="molecule type" value="Genomic_DNA"/>
</dbReference>
<evidence type="ECO:0000256" key="1">
    <source>
        <dbReference type="SAM" id="SignalP"/>
    </source>
</evidence>
<comment type="caution">
    <text evidence="3">The sequence shown here is derived from an EMBL/GenBank/DDBJ whole genome shotgun (WGS) entry which is preliminary data.</text>
</comment>
<feature type="chain" id="PRO_5038574160" evidence="1">
    <location>
        <begin position="21"/>
        <end position="241"/>
    </location>
</feature>
<reference evidence="3 4" key="1">
    <citation type="submission" date="2016-04" db="EMBL/GenBank/DDBJ databases">
        <title>Draft genome of an Enterococcus thailandicus strain isolated from bovine feces.</title>
        <authorList>
            <person name="Beukers A.G."/>
            <person name="Zaheer R."/>
            <person name="Goji N."/>
            <person name="Cook S.R."/>
            <person name="Amoako K."/>
            <person name="Chaves A.V."/>
            <person name="Ward M.P."/>
            <person name="Mcallister T.A."/>
        </authorList>
    </citation>
    <scope>NUCLEOTIDE SEQUENCE [LARGE SCALE GENOMIC DNA]</scope>
    <source>
        <strain evidence="3 4">F0711D 46</strain>
    </source>
</reference>
<name>A0A179EV49_ENTTH</name>
<keyword evidence="4" id="KW-1185">Reference proteome</keyword>
<dbReference type="AlphaFoldDB" id="A0A179EV49"/>
<dbReference type="Proteomes" id="UP000078516">
    <property type="component" value="Unassembled WGS sequence"/>
</dbReference>
<accession>A0A179EV49</accession>
<evidence type="ECO:0000313" key="3">
    <source>
        <dbReference type="EMBL" id="OAQ56683.1"/>
    </source>
</evidence>
<keyword evidence="1" id="KW-0732">Signal</keyword>
<feature type="domain" description="Type VII secretion system protein EssD-like" evidence="2">
    <location>
        <begin position="78"/>
        <end position="208"/>
    </location>
</feature>
<dbReference type="InterPro" id="IPR044927">
    <property type="entry name" value="Endonuclea_NS_2"/>
</dbReference>
<proteinExistence type="predicted"/>
<evidence type="ECO:0000259" key="2">
    <source>
        <dbReference type="Pfam" id="PF13930"/>
    </source>
</evidence>
<organism evidence="3 4">
    <name type="scientific">Enterococcus thailandicus</name>
    <dbReference type="NCBI Taxonomy" id="417368"/>
    <lineage>
        <taxon>Bacteria</taxon>
        <taxon>Bacillati</taxon>
        <taxon>Bacillota</taxon>
        <taxon>Bacilli</taxon>
        <taxon>Lactobacillales</taxon>
        <taxon>Enterococcaceae</taxon>
        <taxon>Enterococcus</taxon>
    </lineage>
</organism>
<dbReference type="Pfam" id="PF13930">
    <property type="entry name" value="Endonuclea_NS_2"/>
    <property type="match status" value="1"/>
</dbReference>
<gene>
    <name evidence="3" type="ORF">A6E74_11900</name>
</gene>
<feature type="signal peptide" evidence="1">
    <location>
        <begin position="1"/>
        <end position="20"/>
    </location>
</feature>
<dbReference type="Gene3D" id="3.40.570.10">
    <property type="entry name" value="Extracellular Endonuclease, subunit A"/>
    <property type="match status" value="1"/>
</dbReference>
<dbReference type="InterPro" id="IPR044929">
    <property type="entry name" value="DNA/RNA_non-sp_Endonuclease_sf"/>
</dbReference>